<dbReference type="InterPro" id="IPR050902">
    <property type="entry name" value="ABC_Transporter_SBP"/>
</dbReference>
<name>A0A090KQ95_9BACI</name>
<dbReference type="STRING" id="35841.B4167_3097"/>
<accession>A0A090KQ95</accession>
<dbReference type="EMBL" id="CCRF01000035">
    <property type="protein sequence ID" value="CEE00824.1"/>
    <property type="molecule type" value="Genomic_DNA"/>
</dbReference>
<dbReference type="Proteomes" id="UP000040576">
    <property type="component" value="Unassembled WGS sequence"/>
</dbReference>
<comment type="similarity">
    <text evidence="1">Belongs to the bacterial solute-binding protein 8 family.</text>
</comment>
<dbReference type="AlphaFoldDB" id="A0A090KQ95"/>
<evidence type="ECO:0000313" key="3">
    <source>
        <dbReference type="EMBL" id="CEE00824.1"/>
    </source>
</evidence>
<organism evidence="3 4">
    <name type="scientific">Caldibacillus thermoamylovorans</name>
    <dbReference type="NCBI Taxonomy" id="35841"/>
    <lineage>
        <taxon>Bacteria</taxon>
        <taxon>Bacillati</taxon>
        <taxon>Bacillota</taxon>
        <taxon>Bacilli</taxon>
        <taxon>Bacillales</taxon>
        <taxon>Bacillaceae</taxon>
        <taxon>Caldibacillus</taxon>
    </lineage>
</organism>
<reference evidence="3 4" key="1">
    <citation type="submission" date="2014-07" db="EMBL/GenBank/DDBJ databases">
        <authorList>
            <person name="Wibberg Daniel"/>
        </authorList>
    </citation>
    <scope>NUCLEOTIDE SEQUENCE [LARGE SCALE GENOMIC DNA]</scope>
</reference>
<evidence type="ECO:0000313" key="4">
    <source>
        <dbReference type="Proteomes" id="UP000040576"/>
    </source>
</evidence>
<dbReference type="RefSeq" id="WP_034768644.1">
    <property type="nucleotide sequence ID" value="NZ_CCRF01000035.1"/>
</dbReference>
<dbReference type="SUPFAM" id="SSF53807">
    <property type="entry name" value="Helical backbone' metal receptor"/>
    <property type="match status" value="1"/>
</dbReference>
<sequence>MRIVSLCPSNTEILACLGLTAQLIGVDHYSDWPADVKKLPNLGPDLNINIEKVIELKPDFIVGSLSVPGMEKVVERVKSLNTPFLILDPHRLGDIFNDIIKVGEATDRYQKACDLVDWMKERIEEIRQKCPKANPPLRLYWEWWPKPVVSPGGKNWLTDLSEIVGATNVFADIPEDNVKTDWAGVVKANPDYTMVVWTGIPLKNVKIEKIINRPEWRGYPFAKKDRIHILEEGWFCRPSPRLVTGLEHLAHILYPEIFPEAKSFI</sequence>
<dbReference type="PANTHER" id="PTHR30535">
    <property type="entry name" value="VITAMIN B12-BINDING PROTEIN"/>
    <property type="match status" value="1"/>
</dbReference>
<dbReference type="CDD" id="cd01144">
    <property type="entry name" value="BtuF"/>
    <property type="match status" value="1"/>
</dbReference>
<keyword evidence="4" id="KW-1185">Reference proteome</keyword>
<dbReference type="InterPro" id="IPR002491">
    <property type="entry name" value="ABC_transptr_periplasmic_BD"/>
</dbReference>
<evidence type="ECO:0000256" key="1">
    <source>
        <dbReference type="ARBA" id="ARBA00008814"/>
    </source>
</evidence>
<protein>
    <submittedName>
        <fullName evidence="3">Iron (Fe) ABC superfamily ATP binding cassette transporter, binding protein</fullName>
    </submittedName>
</protein>
<feature type="domain" description="Fe/B12 periplasmic-binding" evidence="2">
    <location>
        <begin position="2"/>
        <end position="257"/>
    </location>
</feature>
<dbReference type="PROSITE" id="PS50983">
    <property type="entry name" value="FE_B12_PBP"/>
    <property type="match status" value="1"/>
</dbReference>
<dbReference type="Gene3D" id="3.40.50.1980">
    <property type="entry name" value="Nitrogenase molybdenum iron protein domain"/>
    <property type="match status" value="2"/>
</dbReference>
<dbReference type="PANTHER" id="PTHR30535:SF34">
    <property type="entry name" value="MOLYBDATE-BINDING PROTEIN MOLA"/>
    <property type="match status" value="1"/>
</dbReference>
<dbReference type="Pfam" id="PF01497">
    <property type="entry name" value="Peripla_BP_2"/>
    <property type="match status" value="1"/>
</dbReference>
<evidence type="ECO:0000259" key="2">
    <source>
        <dbReference type="PROSITE" id="PS50983"/>
    </source>
</evidence>
<dbReference type="PATRIC" id="fig|35841.6.peg.3571"/>
<proteinExistence type="inferred from homology"/>
<gene>
    <name evidence="3" type="ORF">BT1A1_0977</name>
</gene>
<dbReference type="eggNOG" id="COG0614">
    <property type="taxonomic scope" value="Bacteria"/>
</dbReference>